<organism evidence="1 2">
    <name type="scientific">Marivirga salinarum</name>
    <dbReference type="NCBI Taxonomy" id="3059078"/>
    <lineage>
        <taxon>Bacteria</taxon>
        <taxon>Pseudomonadati</taxon>
        <taxon>Bacteroidota</taxon>
        <taxon>Cytophagia</taxon>
        <taxon>Cytophagales</taxon>
        <taxon>Marivirgaceae</taxon>
        <taxon>Marivirga</taxon>
    </lineage>
</organism>
<evidence type="ECO:0000313" key="1">
    <source>
        <dbReference type="EMBL" id="WMN12430.1"/>
    </source>
</evidence>
<sequence length="259" mass="28806">MLDEIDFYFDDPQFRIIFTNSMGLPVLFNVNNFTTYKDGQETDDPINNAIELEAAPEGSTITSGANFDNIFKNIINNVPDSVSLQVDGFLDPDNNTTDNYVTKDSYIQGGYEVNLPLKFSLSGLEINQTISLDGIDPQELQYALFKFTSENSLPIDLNFKADLLEEDSTVVMNLFDGKFLAAGTVSQPESSRSIIRLEDNPETNNANELEDLKNVRRIGIRATLSTTNNGSEVVEIKSDASVQFNLAVQAKYNVNLELD</sequence>
<dbReference type="RefSeq" id="WP_308350508.1">
    <property type="nucleotide sequence ID" value="NZ_CP129971.1"/>
</dbReference>
<gene>
    <name evidence="1" type="ORF">QYS49_33555</name>
</gene>
<accession>A0AA51NE65</accession>
<dbReference type="EMBL" id="CP129971">
    <property type="protein sequence ID" value="WMN12430.1"/>
    <property type="molecule type" value="Genomic_DNA"/>
</dbReference>
<proteinExistence type="predicted"/>
<keyword evidence="2" id="KW-1185">Reference proteome</keyword>
<dbReference type="Proteomes" id="UP001230496">
    <property type="component" value="Chromosome"/>
</dbReference>
<dbReference type="AlphaFoldDB" id="A0AA51NE65"/>
<reference evidence="1 2" key="1">
    <citation type="submission" date="2023-08" db="EMBL/GenBank/DDBJ databases">
        <title>Comparative genomics and taxonomic characterization of three novel marine species of genus Marivirga.</title>
        <authorList>
            <person name="Muhammad N."/>
            <person name="Kim S.-G."/>
        </authorList>
    </citation>
    <scope>NUCLEOTIDE SEQUENCE [LARGE SCALE GENOMIC DNA]</scope>
    <source>
        <strain evidence="1 2">BDSF4-3</strain>
    </source>
</reference>
<evidence type="ECO:0000313" key="2">
    <source>
        <dbReference type="Proteomes" id="UP001230496"/>
    </source>
</evidence>
<protein>
    <submittedName>
        <fullName evidence="1">Uncharacterized protein</fullName>
    </submittedName>
</protein>
<name>A0AA51NE65_9BACT</name>
<dbReference type="KEGG" id="msaa:QYS49_33555"/>